<proteinExistence type="predicted"/>
<organism evidence="3 4">
    <name type="scientific">Rickenella mellea</name>
    <dbReference type="NCBI Taxonomy" id="50990"/>
    <lineage>
        <taxon>Eukaryota</taxon>
        <taxon>Fungi</taxon>
        <taxon>Dikarya</taxon>
        <taxon>Basidiomycota</taxon>
        <taxon>Agaricomycotina</taxon>
        <taxon>Agaricomycetes</taxon>
        <taxon>Hymenochaetales</taxon>
        <taxon>Rickenellaceae</taxon>
        <taxon>Rickenella</taxon>
    </lineage>
</organism>
<protein>
    <submittedName>
        <fullName evidence="3">Uncharacterized protein</fullName>
    </submittedName>
</protein>
<dbReference type="Proteomes" id="UP000294933">
    <property type="component" value="Unassembled WGS sequence"/>
</dbReference>
<keyword evidence="1" id="KW-0175">Coiled coil</keyword>
<feature type="compositionally biased region" description="Polar residues" evidence="2">
    <location>
        <begin position="105"/>
        <end position="115"/>
    </location>
</feature>
<reference evidence="3 4" key="1">
    <citation type="submission" date="2018-06" db="EMBL/GenBank/DDBJ databases">
        <title>A transcriptomic atlas of mushroom development highlights an independent origin of complex multicellularity.</title>
        <authorList>
            <consortium name="DOE Joint Genome Institute"/>
            <person name="Krizsan K."/>
            <person name="Almasi E."/>
            <person name="Merenyi Z."/>
            <person name="Sahu N."/>
            <person name="Viragh M."/>
            <person name="Koszo T."/>
            <person name="Mondo S."/>
            <person name="Kiss B."/>
            <person name="Balint B."/>
            <person name="Kues U."/>
            <person name="Barry K."/>
            <person name="Hegedus J.C."/>
            <person name="Henrissat B."/>
            <person name="Johnson J."/>
            <person name="Lipzen A."/>
            <person name="Ohm R."/>
            <person name="Nagy I."/>
            <person name="Pangilinan J."/>
            <person name="Yan J."/>
            <person name="Xiong Y."/>
            <person name="Grigoriev I.V."/>
            <person name="Hibbett D.S."/>
            <person name="Nagy L.G."/>
        </authorList>
    </citation>
    <scope>NUCLEOTIDE SEQUENCE [LARGE SCALE GENOMIC DNA]</scope>
    <source>
        <strain evidence="3 4">SZMC22713</strain>
    </source>
</reference>
<sequence length="379" mass="42426">MTMLDFFSNFLRFLSTLFSHEHVFCADFPHGDVGIDGYIDHIQVRCQLDGIKRMEAFDVVKVSLYRSAVWQSEYVSATVKGLNGRKFHLAFERFGAEVIDENADSDASAQAQTPSPMEGEPGSSNLSIPLVTPLPQTDATASIDSESPGVASLNSGLLSRRRASVKVTPLHYECQSVRDELYRTLVFSKHPAKPLPLSHLAILAQTMRNMNPEYLHPSENYFYAKALVDVIEIQYEGIVMKKSEEVGQASGRKGEAGMWNMAVSMDNLVDRFKEDMENFKAPIHRYEDERNGNIARLKRRMEEAEAETARLMKIKLALEAEVETENLKRQRVQMAKPQVSAQSTDQRQTCVVRTISDGVTAAELSKPQGVSAVVMEDSK</sequence>
<evidence type="ECO:0000256" key="2">
    <source>
        <dbReference type="SAM" id="MobiDB-lite"/>
    </source>
</evidence>
<dbReference type="AlphaFoldDB" id="A0A4Y7PQ03"/>
<feature type="region of interest" description="Disordered" evidence="2">
    <location>
        <begin position="102"/>
        <end position="131"/>
    </location>
</feature>
<dbReference type="VEuPathDB" id="FungiDB:BD410DRAFT_901432"/>
<gene>
    <name evidence="3" type="ORF">BD410DRAFT_901432</name>
</gene>
<keyword evidence="4" id="KW-1185">Reference proteome</keyword>
<dbReference type="OrthoDB" id="3062029at2759"/>
<name>A0A4Y7PQ03_9AGAM</name>
<evidence type="ECO:0000313" key="3">
    <source>
        <dbReference type="EMBL" id="TDL17444.1"/>
    </source>
</evidence>
<evidence type="ECO:0000313" key="4">
    <source>
        <dbReference type="Proteomes" id="UP000294933"/>
    </source>
</evidence>
<evidence type="ECO:0000256" key="1">
    <source>
        <dbReference type="SAM" id="Coils"/>
    </source>
</evidence>
<dbReference type="STRING" id="50990.A0A4Y7PQ03"/>
<feature type="coiled-coil region" evidence="1">
    <location>
        <begin position="287"/>
        <end position="321"/>
    </location>
</feature>
<dbReference type="EMBL" id="ML170221">
    <property type="protein sequence ID" value="TDL17444.1"/>
    <property type="molecule type" value="Genomic_DNA"/>
</dbReference>
<accession>A0A4Y7PQ03</accession>